<reference evidence="3 4" key="1">
    <citation type="submission" date="2020-06" db="EMBL/GenBank/DDBJ databases">
        <title>Limosilactobacillus sp. nov.</title>
        <authorList>
            <person name="Ksiezarek M."/>
            <person name="Goncalves Ribeiro T."/>
            <person name="Rocha J."/>
            <person name="Grosso F."/>
            <person name="Peixe L."/>
        </authorList>
    </citation>
    <scope>NUCLEOTIDE SEQUENCE [LARGE SCALE GENOMIC DNA]</scope>
    <source>
        <strain evidence="4">c9Ua_26_M</strain>
    </source>
</reference>
<dbReference type="RefSeq" id="WP_191910970.1">
    <property type="nucleotide sequence ID" value="NZ_JABUXR010000003.1"/>
</dbReference>
<protein>
    <recommendedName>
        <fullName evidence="2">Mub B2-like domain-containing protein</fullName>
    </recommendedName>
</protein>
<dbReference type="Pfam" id="PF17966">
    <property type="entry name" value="Muc_B2"/>
    <property type="match status" value="3"/>
</dbReference>
<dbReference type="InterPro" id="IPR041495">
    <property type="entry name" value="Mub_B2"/>
</dbReference>
<keyword evidence="4" id="KW-1185">Reference proteome</keyword>
<feature type="compositionally biased region" description="Low complexity" evidence="1">
    <location>
        <begin position="374"/>
        <end position="390"/>
    </location>
</feature>
<evidence type="ECO:0000313" key="3">
    <source>
        <dbReference type="EMBL" id="MBD8085171.1"/>
    </source>
</evidence>
<evidence type="ECO:0000313" key="4">
    <source>
        <dbReference type="Proteomes" id="UP000645007"/>
    </source>
</evidence>
<feature type="region of interest" description="Disordered" evidence="1">
    <location>
        <begin position="308"/>
        <end position="390"/>
    </location>
</feature>
<accession>A0ABR8ZIQ4</accession>
<dbReference type="Gene3D" id="2.60.40.4300">
    <property type="match status" value="3"/>
</dbReference>
<dbReference type="EMBL" id="JABUXR010000003">
    <property type="protein sequence ID" value="MBD8085171.1"/>
    <property type="molecule type" value="Genomic_DNA"/>
</dbReference>
<sequence length="429" mass="47383">MPDRTELSQVTVKPGTNSWVEEIRYPQNEVTTGTRDVTRTIKLILPDGSIKYIRQTVTFTRQVTTKANGEVVYGEWDQPGKMLSSYSPEEIDGYKPGVEYIPNVVVNPETKDFEVEVRYEAAYSITTEEKVINRVIYLHHPNGTVEPIKHSVTVTREVRTNLQTGENEYGDWTRAHFAEFVVPTVEGHVPDIEKIALMEVNGETEDQIHHVNYLAHQVDADTKTVNRVIKVTMPDGTVKTITVTFVKHTTKHPVNGEIISETEWQVVDGNGTWAEFIPEKIDGYTPSQEKVEAVTPDVNTENVLVEISYKQNEKPTEPNTPVEPDKPITPDKPMDPDKPVSPEQPGTSDGPVDSDKPAGSDELTGPGNSGQQGNKNSASATTNAAKAAATATVQLTSATIVEQADVKEVENNAKKTSQNNQQLPQTGEK</sequence>
<evidence type="ECO:0000259" key="2">
    <source>
        <dbReference type="Pfam" id="PF17966"/>
    </source>
</evidence>
<feature type="compositionally biased region" description="Basic and acidic residues" evidence="1">
    <location>
        <begin position="323"/>
        <end position="340"/>
    </location>
</feature>
<evidence type="ECO:0000256" key="1">
    <source>
        <dbReference type="SAM" id="MobiDB-lite"/>
    </source>
</evidence>
<organism evidence="3 4">
    <name type="scientific">Limosilactobacillus urinaemulieris</name>
    <dbReference type="NCBI Taxonomy" id="2742600"/>
    <lineage>
        <taxon>Bacteria</taxon>
        <taxon>Bacillati</taxon>
        <taxon>Bacillota</taxon>
        <taxon>Bacilli</taxon>
        <taxon>Lactobacillales</taxon>
        <taxon>Lactobacillaceae</taxon>
        <taxon>Limosilactobacillus</taxon>
    </lineage>
</organism>
<feature type="region of interest" description="Disordered" evidence="1">
    <location>
        <begin position="409"/>
        <end position="429"/>
    </location>
</feature>
<dbReference type="Proteomes" id="UP000645007">
    <property type="component" value="Unassembled WGS sequence"/>
</dbReference>
<name>A0ABR8ZIQ4_9LACO</name>
<gene>
    <name evidence="3" type="ORF">HUK45_02660</name>
</gene>
<feature type="compositionally biased region" description="Polar residues" evidence="1">
    <location>
        <begin position="414"/>
        <end position="429"/>
    </location>
</feature>
<feature type="domain" description="Mub B2-like" evidence="2">
    <location>
        <begin position="31"/>
        <end position="121"/>
    </location>
</feature>
<feature type="domain" description="Mub B2-like" evidence="2">
    <location>
        <begin position="126"/>
        <end position="215"/>
    </location>
</feature>
<comment type="caution">
    <text evidence="3">The sequence shown here is derived from an EMBL/GenBank/DDBJ whole genome shotgun (WGS) entry which is preliminary data.</text>
</comment>
<proteinExistence type="predicted"/>
<feature type="domain" description="Mub B2-like" evidence="2">
    <location>
        <begin position="219"/>
        <end position="312"/>
    </location>
</feature>